<keyword evidence="2" id="KW-0378">Hydrolase</keyword>
<dbReference type="SUPFAM" id="SSF75304">
    <property type="entry name" value="Amidase signature (AS) enzymes"/>
    <property type="match status" value="1"/>
</dbReference>
<evidence type="ECO:0000313" key="3">
    <source>
        <dbReference type="Proteomes" id="UP000198661"/>
    </source>
</evidence>
<keyword evidence="3" id="KW-1185">Reference proteome</keyword>
<accession>A0A1I2NB46</accession>
<name>A0A1I2NB46_9BACL</name>
<sequence length="483" mass="53243">MRELLDMDASALAEKIRSGEITSAEAVEGYIRHIERVNPHIRAMIEPRFDEARQEAEERDRLLREGKAKGRLWGVPISMKEAFYVKGMHTTGGLPRRREAVDREDAEIVRRLKQEGAVILGKTNTPALCYCQETENTLFGRTNNPWDLSRTAGGSSGGEGALMAVGGAAVGIGSDIGGSIRFPAHFNGVIGFKSGNRRVSPAGAFPEVKEPHQVSMFGIGALAKSVRDAELVNDILALQKPSPVDAGAFQLVVPPPHPDAPVGEETAEYLDAVRREFAAGSRHAEHPPHFERATRMWQWIMSHDGGEELVRLCGEKGFSGVFLEYLKARLTGRSELHPYLTWALLGTRLFRPSAKEWMRMSEELRGGEREVAAFLRNRVLVLPVYHCAAPEHGKVYAELFSIRQTFLRYLPYVAYANTFGLPSLTVPVGTDRSGMPIGLQLITAVGQEAALFQWGRRVESAFRGYVRCTKYDAESGDEPGGGS</sequence>
<dbReference type="Gene3D" id="3.90.1300.10">
    <property type="entry name" value="Amidase signature (AS) domain"/>
    <property type="match status" value="1"/>
</dbReference>
<organism evidence="2 3">
    <name type="scientific">Planifilum fulgidum</name>
    <dbReference type="NCBI Taxonomy" id="201973"/>
    <lineage>
        <taxon>Bacteria</taxon>
        <taxon>Bacillati</taxon>
        <taxon>Bacillota</taxon>
        <taxon>Bacilli</taxon>
        <taxon>Bacillales</taxon>
        <taxon>Thermoactinomycetaceae</taxon>
        <taxon>Planifilum</taxon>
    </lineage>
</organism>
<protein>
    <submittedName>
        <fullName evidence="2">Fatty acid amide hydrolase 2</fullName>
    </submittedName>
</protein>
<dbReference type="GO" id="GO:0016787">
    <property type="term" value="F:hydrolase activity"/>
    <property type="evidence" value="ECO:0007669"/>
    <property type="project" value="UniProtKB-KW"/>
</dbReference>
<dbReference type="PANTHER" id="PTHR43372:SF4">
    <property type="entry name" value="FATTY-ACID AMIDE HYDROLASE 2"/>
    <property type="match status" value="1"/>
</dbReference>
<dbReference type="GO" id="GO:0012505">
    <property type="term" value="C:endomembrane system"/>
    <property type="evidence" value="ECO:0007669"/>
    <property type="project" value="TreeGrafter"/>
</dbReference>
<evidence type="ECO:0000259" key="1">
    <source>
        <dbReference type="Pfam" id="PF01425"/>
    </source>
</evidence>
<dbReference type="AlphaFoldDB" id="A0A1I2NB46"/>
<reference evidence="2 3" key="1">
    <citation type="submission" date="2016-10" db="EMBL/GenBank/DDBJ databases">
        <authorList>
            <person name="de Groot N.N."/>
        </authorList>
    </citation>
    <scope>NUCLEOTIDE SEQUENCE [LARGE SCALE GENOMIC DNA]</scope>
    <source>
        <strain evidence="2 3">DSM 44945</strain>
    </source>
</reference>
<dbReference type="PANTHER" id="PTHR43372">
    <property type="entry name" value="FATTY-ACID AMIDE HYDROLASE"/>
    <property type="match status" value="1"/>
</dbReference>
<evidence type="ECO:0000313" key="2">
    <source>
        <dbReference type="EMBL" id="SFG00813.1"/>
    </source>
</evidence>
<dbReference type="InterPro" id="IPR052739">
    <property type="entry name" value="FAAH2"/>
</dbReference>
<dbReference type="Pfam" id="PF01425">
    <property type="entry name" value="Amidase"/>
    <property type="match status" value="1"/>
</dbReference>
<dbReference type="PROSITE" id="PS00571">
    <property type="entry name" value="AMIDASES"/>
    <property type="match status" value="1"/>
</dbReference>
<dbReference type="InterPro" id="IPR023631">
    <property type="entry name" value="Amidase_dom"/>
</dbReference>
<dbReference type="STRING" id="201973.SAMN04488025_11220"/>
<dbReference type="RefSeq" id="WP_245752181.1">
    <property type="nucleotide sequence ID" value="NZ_FOOK01000012.1"/>
</dbReference>
<gene>
    <name evidence="2" type="ORF">SAMN04488025_11220</name>
</gene>
<proteinExistence type="predicted"/>
<dbReference type="Proteomes" id="UP000198661">
    <property type="component" value="Unassembled WGS sequence"/>
</dbReference>
<dbReference type="EMBL" id="FOOK01000012">
    <property type="protein sequence ID" value="SFG00813.1"/>
    <property type="molecule type" value="Genomic_DNA"/>
</dbReference>
<dbReference type="InterPro" id="IPR020556">
    <property type="entry name" value="Amidase_CS"/>
</dbReference>
<feature type="domain" description="Amidase" evidence="1">
    <location>
        <begin position="25"/>
        <end position="451"/>
    </location>
</feature>
<dbReference type="InterPro" id="IPR036928">
    <property type="entry name" value="AS_sf"/>
</dbReference>